<name>A0AB39SPB5_9ACTN</name>
<dbReference type="EMBL" id="CP163440">
    <property type="protein sequence ID" value="XDQ69025.1"/>
    <property type="molecule type" value="Genomic_DNA"/>
</dbReference>
<proteinExistence type="predicted"/>
<sequence>MPPKDAGACVAECGSAARAGPAFAAVTSAATAMTAAPNPLE</sequence>
<dbReference type="AlphaFoldDB" id="A0AB39SPB5"/>
<organism evidence="1">
    <name type="scientific">Streptomyces sp. R35</name>
    <dbReference type="NCBI Taxonomy" id="3238630"/>
    <lineage>
        <taxon>Bacteria</taxon>
        <taxon>Bacillati</taxon>
        <taxon>Actinomycetota</taxon>
        <taxon>Actinomycetes</taxon>
        <taxon>Kitasatosporales</taxon>
        <taxon>Streptomycetaceae</taxon>
        <taxon>Streptomyces</taxon>
    </lineage>
</organism>
<evidence type="ECO:0000313" key="1">
    <source>
        <dbReference type="EMBL" id="XDQ69025.1"/>
    </source>
</evidence>
<accession>A0AB39SPB5</accession>
<protein>
    <submittedName>
        <fullName evidence="1">Uncharacterized protein</fullName>
    </submittedName>
</protein>
<gene>
    <name evidence="1" type="ORF">AB5J50_26065</name>
</gene>
<reference evidence="1" key="1">
    <citation type="submission" date="2024-07" db="EMBL/GenBank/DDBJ databases">
        <authorList>
            <person name="Yu S.T."/>
        </authorList>
    </citation>
    <scope>NUCLEOTIDE SEQUENCE</scope>
    <source>
        <strain evidence="1">R35</strain>
    </source>
</reference>
<dbReference type="RefSeq" id="WP_327435395.1">
    <property type="nucleotide sequence ID" value="NZ_CP163440.1"/>
</dbReference>